<evidence type="ECO:0000313" key="1">
    <source>
        <dbReference type="EMBL" id="JAH98821.1"/>
    </source>
</evidence>
<protein>
    <submittedName>
        <fullName evidence="1">Uncharacterized protein</fullName>
    </submittedName>
</protein>
<reference evidence="1" key="2">
    <citation type="journal article" date="2015" name="Fish Shellfish Immunol.">
        <title>Early steps in the European eel (Anguilla anguilla)-Vibrio vulnificus interaction in the gills: Role of the RtxA13 toxin.</title>
        <authorList>
            <person name="Callol A."/>
            <person name="Pajuelo D."/>
            <person name="Ebbesson L."/>
            <person name="Teles M."/>
            <person name="MacKenzie S."/>
            <person name="Amaro C."/>
        </authorList>
    </citation>
    <scope>NUCLEOTIDE SEQUENCE</scope>
</reference>
<dbReference type="AlphaFoldDB" id="A0A0E9X8Q9"/>
<accession>A0A0E9X8Q9</accession>
<organism evidence="1">
    <name type="scientific">Anguilla anguilla</name>
    <name type="common">European freshwater eel</name>
    <name type="synonym">Muraena anguilla</name>
    <dbReference type="NCBI Taxonomy" id="7936"/>
    <lineage>
        <taxon>Eukaryota</taxon>
        <taxon>Metazoa</taxon>
        <taxon>Chordata</taxon>
        <taxon>Craniata</taxon>
        <taxon>Vertebrata</taxon>
        <taxon>Euteleostomi</taxon>
        <taxon>Actinopterygii</taxon>
        <taxon>Neopterygii</taxon>
        <taxon>Teleostei</taxon>
        <taxon>Anguilliformes</taxon>
        <taxon>Anguillidae</taxon>
        <taxon>Anguilla</taxon>
    </lineage>
</organism>
<dbReference type="EMBL" id="GBXM01009756">
    <property type="protein sequence ID" value="JAH98821.1"/>
    <property type="molecule type" value="Transcribed_RNA"/>
</dbReference>
<name>A0A0E9X8Q9_ANGAN</name>
<proteinExistence type="predicted"/>
<reference evidence="1" key="1">
    <citation type="submission" date="2014-11" db="EMBL/GenBank/DDBJ databases">
        <authorList>
            <person name="Amaro Gonzalez C."/>
        </authorList>
    </citation>
    <scope>NUCLEOTIDE SEQUENCE</scope>
</reference>
<sequence length="100" mass="11776">MPLHEKLKTLFIVFKTLGFAFRRNKGELPIGAEMTEHALSGPVTYGIMVCKQRWCHFFSFPFFHPQFVQFDMKDGGNLFFKGEKKERKFDLVPLWQELST</sequence>